<organism evidence="2 3">
    <name type="scientific">Neorhodopirellula pilleata</name>
    <dbReference type="NCBI Taxonomy" id="2714738"/>
    <lineage>
        <taxon>Bacteria</taxon>
        <taxon>Pseudomonadati</taxon>
        <taxon>Planctomycetota</taxon>
        <taxon>Planctomycetia</taxon>
        <taxon>Pirellulales</taxon>
        <taxon>Pirellulaceae</taxon>
        <taxon>Neorhodopirellula</taxon>
    </lineage>
</organism>
<dbReference type="Proteomes" id="UP000316213">
    <property type="component" value="Unassembled WGS sequence"/>
</dbReference>
<feature type="coiled-coil region" evidence="1">
    <location>
        <begin position="91"/>
        <end position="118"/>
    </location>
</feature>
<name>A0A5C6AHI8_9BACT</name>
<proteinExistence type="predicted"/>
<dbReference type="AlphaFoldDB" id="A0A5C6AHI8"/>
<dbReference type="EMBL" id="SJPM01000003">
    <property type="protein sequence ID" value="TWT98927.1"/>
    <property type="molecule type" value="Genomic_DNA"/>
</dbReference>
<keyword evidence="3" id="KW-1185">Reference proteome</keyword>
<comment type="caution">
    <text evidence="2">The sequence shown here is derived from an EMBL/GenBank/DDBJ whole genome shotgun (WGS) entry which is preliminary data.</text>
</comment>
<evidence type="ECO:0000313" key="3">
    <source>
        <dbReference type="Proteomes" id="UP000316213"/>
    </source>
</evidence>
<accession>A0A5C6AHI8</accession>
<gene>
    <name evidence="2" type="ORF">Pla100_20930</name>
</gene>
<evidence type="ECO:0000256" key="1">
    <source>
        <dbReference type="SAM" id="Coils"/>
    </source>
</evidence>
<evidence type="ECO:0000313" key="2">
    <source>
        <dbReference type="EMBL" id="TWT98927.1"/>
    </source>
</evidence>
<sequence length="209" mass="23090">MDGKNWRIRPPVDAIAVSEFFDWTIYTNRITLCPGFLGRIYGTFGLIRRGLLGTISLPPRSSPANPLLNLPISQLSEHLDASATDAERALVTDADQALAGLQQELNRIQRSMRLTLQEKLQGFVGRTLGSLELNMRLAKLIQGMLDQHGFRVRCHQCGHPAILRVSPRKGMNGGAFVFDHTIDGRRTFHGGSAQVPAITLVAKPQRNAK</sequence>
<reference evidence="2 3" key="1">
    <citation type="submission" date="2019-02" db="EMBL/GenBank/DDBJ databases">
        <title>Deep-cultivation of Planctomycetes and their phenomic and genomic characterization uncovers novel biology.</title>
        <authorList>
            <person name="Wiegand S."/>
            <person name="Jogler M."/>
            <person name="Boedeker C."/>
            <person name="Pinto D."/>
            <person name="Vollmers J."/>
            <person name="Rivas-Marin E."/>
            <person name="Kohn T."/>
            <person name="Peeters S.H."/>
            <person name="Heuer A."/>
            <person name="Rast P."/>
            <person name="Oberbeckmann S."/>
            <person name="Bunk B."/>
            <person name="Jeske O."/>
            <person name="Meyerdierks A."/>
            <person name="Storesund J.E."/>
            <person name="Kallscheuer N."/>
            <person name="Luecker S."/>
            <person name="Lage O.M."/>
            <person name="Pohl T."/>
            <person name="Merkel B.J."/>
            <person name="Hornburger P."/>
            <person name="Mueller R.-W."/>
            <person name="Bruemmer F."/>
            <person name="Labrenz M."/>
            <person name="Spormann A.M."/>
            <person name="Op Den Camp H."/>
            <person name="Overmann J."/>
            <person name="Amann R."/>
            <person name="Jetten M.S.M."/>
            <person name="Mascher T."/>
            <person name="Medema M.H."/>
            <person name="Devos D.P."/>
            <person name="Kaster A.-K."/>
            <person name="Ovreas L."/>
            <person name="Rohde M."/>
            <person name="Galperin M.Y."/>
            <person name="Jogler C."/>
        </authorList>
    </citation>
    <scope>NUCLEOTIDE SEQUENCE [LARGE SCALE GENOMIC DNA]</scope>
    <source>
        <strain evidence="2 3">Pla100</strain>
    </source>
</reference>
<keyword evidence="1" id="KW-0175">Coiled coil</keyword>
<protein>
    <submittedName>
        <fullName evidence="2">Uncharacterized protein</fullName>
    </submittedName>
</protein>